<feature type="transmembrane region" description="Helical" evidence="1">
    <location>
        <begin position="102"/>
        <end position="122"/>
    </location>
</feature>
<keyword evidence="1" id="KW-0472">Membrane</keyword>
<evidence type="ECO:0000313" key="2">
    <source>
        <dbReference type="EMBL" id="MCG7321809.1"/>
    </source>
</evidence>
<protein>
    <recommendedName>
        <fullName evidence="4">LPXTG cell wall anchor domain-containing protein</fullName>
    </recommendedName>
</protein>
<proteinExistence type="predicted"/>
<keyword evidence="3" id="KW-1185">Reference proteome</keyword>
<reference evidence="2 3" key="1">
    <citation type="submission" date="2022-02" db="EMBL/GenBank/DDBJ databases">
        <title>Uncovering new skin microbiome diversity through culturing and metagenomics.</title>
        <authorList>
            <person name="Conlan S."/>
            <person name="Deming C."/>
            <person name="Nisc Comparative Sequencing Program N."/>
            <person name="Segre J.A."/>
        </authorList>
    </citation>
    <scope>NUCLEOTIDE SEQUENCE [LARGE SCALE GENOMIC DNA]</scope>
    <source>
        <strain evidence="2 3">ACRQZ</strain>
    </source>
</reference>
<keyword evidence="1" id="KW-1133">Transmembrane helix</keyword>
<comment type="caution">
    <text evidence="2">The sequence shown here is derived from an EMBL/GenBank/DDBJ whole genome shotgun (WGS) entry which is preliminary data.</text>
</comment>
<accession>A0ABS9Q1Q7</accession>
<feature type="transmembrane region" description="Helical" evidence="1">
    <location>
        <begin position="45"/>
        <end position="65"/>
    </location>
</feature>
<dbReference type="EMBL" id="JAKRCV010000019">
    <property type="protein sequence ID" value="MCG7321809.1"/>
    <property type="molecule type" value="Genomic_DNA"/>
</dbReference>
<name>A0ABS9Q1Q7_9MICO</name>
<gene>
    <name evidence="2" type="ORF">MHL29_07905</name>
</gene>
<dbReference type="RefSeq" id="WP_239263705.1">
    <property type="nucleotide sequence ID" value="NZ_JAKRCV010000019.1"/>
</dbReference>
<feature type="transmembrane region" description="Helical" evidence="1">
    <location>
        <begin position="12"/>
        <end position="33"/>
    </location>
</feature>
<evidence type="ECO:0000256" key="1">
    <source>
        <dbReference type="SAM" id="Phobius"/>
    </source>
</evidence>
<evidence type="ECO:0000313" key="3">
    <source>
        <dbReference type="Proteomes" id="UP001521931"/>
    </source>
</evidence>
<keyword evidence="1" id="KW-0812">Transmembrane</keyword>
<feature type="transmembrane region" description="Helical" evidence="1">
    <location>
        <begin position="72"/>
        <end position="90"/>
    </location>
</feature>
<sequence length="133" mass="13602">MSTPTASLPRLAVPAALGAIAVGMLAWATVLGATLPSTYAAERWGLAWVDLDLALAGLFATTGWLVRRQDPLAPGLALATATALLADAWFDCSTAGSADLIGAVLMASVELPAAAALAGWAVRTTRRRETVEA</sequence>
<evidence type="ECO:0008006" key="4">
    <source>
        <dbReference type="Google" id="ProtNLM"/>
    </source>
</evidence>
<dbReference type="Proteomes" id="UP001521931">
    <property type="component" value="Unassembled WGS sequence"/>
</dbReference>
<organism evidence="2 3">
    <name type="scientific">Arsenicicoccus bolidensis</name>
    <dbReference type="NCBI Taxonomy" id="229480"/>
    <lineage>
        <taxon>Bacteria</taxon>
        <taxon>Bacillati</taxon>
        <taxon>Actinomycetota</taxon>
        <taxon>Actinomycetes</taxon>
        <taxon>Micrococcales</taxon>
        <taxon>Intrasporangiaceae</taxon>
        <taxon>Arsenicicoccus</taxon>
    </lineage>
</organism>